<keyword evidence="5 11" id="KW-0547">Nucleotide-binding</keyword>
<dbReference type="InterPro" id="IPR027417">
    <property type="entry name" value="P-loop_NTPase"/>
</dbReference>
<evidence type="ECO:0000256" key="11">
    <source>
        <dbReference type="RuleBase" id="RU364115"/>
    </source>
</evidence>
<evidence type="ECO:0000256" key="4">
    <source>
        <dbReference type="ARBA" id="ARBA00022722"/>
    </source>
</evidence>
<dbReference type="InterPro" id="IPR014001">
    <property type="entry name" value="Helicase_ATP-bd"/>
</dbReference>
<dbReference type="Gene3D" id="3.40.50.300">
    <property type="entry name" value="P-loop containing nucleotide triphosphate hydrolases"/>
    <property type="match status" value="2"/>
</dbReference>
<dbReference type="GO" id="GO:0003677">
    <property type="term" value="F:DNA binding"/>
    <property type="evidence" value="ECO:0007669"/>
    <property type="project" value="UniProtKB-KW"/>
</dbReference>
<evidence type="ECO:0000259" key="12">
    <source>
        <dbReference type="PROSITE" id="PS51192"/>
    </source>
</evidence>
<dbReference type="KEGG" id="mcit:NCTC10181_00868"/>
<dbReference type="InterPro" id="IPR055180">
    <property type="entry name" value="HsdR_RecA-like_helicase_dom_2"/>
</dbReference>
<keyword evidence="8 11" id="KW-0378">Hydrolase</keyword>
<evidence type="ECO:0000256" key="2">
    <source>
        <dbReference type="ARBA" id="ARBA00008598"/>
    </source>
</evidence>
<evidence type="ECO:0000256" key="8">
    <source>
        <dbReference type="ARBA" id="ARBA00022801"/>
    </source>
</evidence>
<dbReference type="PANTHER" id="PTHR30195">
    <property type="entry name" value="TYPE I SITE-SPECIFIC DEOXYRIBONUCLEASE PROTEIN SUBUNIT M AND R"/>
    <property type="match status" value="1"/>
</dbReference>
<sequence>MFKTEKEFENALIKRLINRRWDPEILEYKDEKQLIDNWAEILFKNNKNINSLDKYKLTEGEKAQLIEHINKFKTPWELNNFINGKIITIVRDHPEHTAKFGKEVDLKIYDKNQIAGGESTYQIVRQPIFKSSKPLISDRRGDLTLLINGMPLIHIELKKSKNQLDEAIFQIQKYANEEVFTGLFSLVQVFVAMTPEETRYFANPGKKFDPSLYFKWMDKNNNEYKNWTGIADNLLSIPEAHKLIGFYTIPDTSDKKLKVLRSYQYHAVEAILDRVNNARWNKNDNRGGYIWHTTGSGKTMTSFKAAKLISDTDKAHKVVFLFDRVELYSQSREAYNSFEVDQPEDDDKKTFQKTKNKYDLIKKLKLKRSTNKLIVTSIQKMSEICDELYNSKDLQIIQKKQIVFIVDECHRTTFGKMLKKIKNDYFPNAIYFGFTGTPIRAKNNKKNLTTDSIFGEPLHTYTIFEGIRDKNVLGFDTNKRKTFSYDELRTKIALRESQASNVEEALTDPVKREIYDKFKKIPMISDENNKGIEDYINDMQYDFNENIPIEKTHPYIVVKDILKNWIETSRNSKFHAIFTVPKIETAIKYYKLFKEMMGKNNLPSIKIACLFNENINNDEKAIFKEKSIIEIINDYNYNFNQNFSISKYSSYEEDISLRLSHKKPYNEIHIKKEKQLDLLIVVKQMLTGFDSKWLNTLYVDKKMEYEDIIQSFSRTNRIFGELEGKPHGIIKYYRYPYTMEKNIKEAFKLYSFNNTEGIFVNKLHQNLKKLNETFDEIKWLFNSNKIKNFEKSPNTEEDKSRFKKLFRQFKKYLEPSEIQGFNFNNLEYKFDEEDFKGSIKMLFNQQDIWTLEKRYEDLKTRIPRNKYQKIQYDVISNINESSPVLIDENYIEKLFSEVISNEKNNEEKTQKLYAMLSENEQFYFEKIREDFRNGNLKNKGNKKLRDYLIEYKWNHREKKIKDFIQIFGIDERMTFDLIDRNLNSSNYNEGGIFTKLFETVKWDKARFYWKNKESISFSEGKIKIKTYKEIKDFILKRKFED</sequence>
<dbReference type="OrthoDB" id="9758243at2"/>
<comment type="function">
    <text evidence="11">Subunit R is required for both nuclease and ATPase activities, but not for modification.</text>
</comment>
<dbReference type="Gene3D" id="3.90.1570.50">
    <property type="match status" value="1"/>
</dbReference>
<dbReference type="EC" id="3.1.21.3" evidence="11"/>
<evidence type="ECO:0000256" key="3">
    <source>
        <dbReference type="ARBA" id="ARBA00011296"/>
    </source>
</evidence>
<name>A0A449B381_9BACT</name>
<dbReference type="InterPro" id="IPR004473">
    <property type="entry name" value="Restrct_endonuc_typeI_HsdR"/>
</dbReference>
<dbReference type="SUPFAM" id="SSF52540">
    <property type="entry name" value="P-loop containing nucleoside triphosphate hydrolases"/>
    <property type="match status" value="1"/>
</dbReference>
<proteinExistence type="inferred from homology"/>
<dbReference type="RefSeq" id="WP_129725765.1">
    <property type="nucleotide sequence ID" value="NZ_LR215036.1"/>
</dbReference>
<comment type="subunit">
    <text evidence="3 11">The type I restriction/modification system is composed of three polypeptides R, M and S.</text>
</comment>
<evidence type="ECO:0000313" key="13">
    <source>
        <dbReference type="EMBL" id="VEU74994.1"/>
    </source>
</evidence>
<dbReference type="Pfam" id="PF22679">
    <property type="entry name" value="T1R_D3-like"/>
    <property type="match status" value="1"/>
</dbReference>
<dbReference type="GO" id="GO:0005524">
    <property type="term" value="F:ATP binding"/>
    <property type="evidence" value="ECO:0007669"/>
    <property type="project" value="UniProtKB-KW"/>
</dbReference>
<evidence type="ECO:0000313" key="14">
    <source>
        <dbReference type="Proteomes" id="UP000290985"/>
    </source>
</evidence>
<dbReference type="InterPro" id="IPR051268">
    <property type="entry name" value="Type-I_R_enzyme_R_subunit"/>
</dbReference>
<organism evidence="13 14">
    <name type="scientific">Mycoplasmopsis citelli</name>
    <dbReference type="NCBI Taxonomy" id="171281"/>
    <lineage>
        <taxon>Bacteria</taxon>
        <taxon>Bacillati</taxon>
        <taxon>Mycoplasmatota</taxon>
        <taxon>Mycoplasmoidales</taxon>
        <taxon>Metamycoplasmataceae</taxon>
        <taxon>Mycoplasmopsis</taxon>
    </lineage>
</organism>
<reference evidence="13 14" key="1">
    <citation type="submission" date="2019-01" db="EMBL/GenBank/DDBJ databases">
        <authorList>
            <consortium name="Pathogen Informatics"/>
        </authorList>
    </citation>
    <scope>NUCLEOTIDE SEQUENCE [LARGE SCALE GENOMIC DNA]</scope>
    <source>
        <strain evidence="13 14">NCTC10181</strain>
    </source>
</reference>
<evidence type="ECO:0000256" key="6">
    <source>
        <dbReference type="ARBA" id="ARBA00022747"/>
    </source>
</evidence>
<evidence type="ECO:0000256" key="9">
    <source>
        <dbReference type="ARBA" id="ARBA00022840"/>
    </source>
</evidence>
<keyword evidence="14" id="KW-1185">Reference proteome</keyword>
<comment type="catalytic activity">
    <reaction evidence="1 11">
        <text>Endonucleolytic cleavage of DNA to give random double-stranded fragments with terminal 5'-phosphates, ATP is simultaneously hydrolyzed.</text>
        <dbReference type="EC" id="3.1.21.3"/>
    </reaction>
</comment>
<keyword evidence="7" id="KW-0255">Endonuclease</keyword>
<evidence type="ECO:0000256" key="10">
    <source>
        <dbReference type="ARBA" id="ARBA00023125"/>
    </source>
</evidence>
<evidence type="ECO:0000256" key="7">
    <source>
        <dbReference type="ARBA" id="ARBA00022759"/>
    </source>
</evidence>
<evidence type="ECO:0000256" key="1">
    <source>
        <dbReference type="ARBA" id="ARBA00000851"/>
    </source>
</evidence>
<dbReference type="PANTHER" id="PTHR30195:SF16">
    <property type="entry name" value="TYPE I RESTRICTION ENZYME ENDONUCLEASE SUBUNIT"/>
    <property type="match status" value="1"/>
</dbReference>
<dbReference type="REBASE" id="298629">
    <property type="entry name" value="Mci10181ORF866P"/>
</dbReference>
<dbReference type="InterPro" id="IPR040980">
    <property type="entry name" value="SWI2_SNF2"/>
</dbReference>
<dbReference type="SMART" id="SM00487">
    <property type="entry name" value="DEXDc"/>
    <property type="match status" value="1"/>
</dbReference>
<dbReference type="NCBIfam" id="TIGR00348">
    <property type="entry name" value="hsdR"/>
    <property type="match status" value="1"/>
</dbReference>
<dbReference type="CDD" id="cd22332">
    <property type="entry name" value="HsdR_N"/>
    <property type="match status" value="1"/>
</dbReference>
<dbReference type="GO" id="GO:0009307">
    <property type="term" value="P:DNA restriction-modification system"/>
    <property type="evidence" value="ECO:0007669"/>
    <property type="project" value="UniProtKB-KW"/>
</dbReference>
<protein>
    <recommendedName>
        <fullName evidence="11">Type I restriction enzyme endonuclease subunit</fullName>
        <shortName evidence="11">R protein</shortName>
        <ecNumber evidence="11">3.1.21.3</ecNumber>
    </recommendedName>
</protein>
<dbReference type="PROSITE" id="PS51192">
    <property type="entry name" value="HELICASE_ATP_BIND_1"/>
    <property type="match status" value="1"/>
</dbReference>
<gene>
    <name evidence="13" type="primary">hsdR_2</name>
    <name evidence="13" type="ORF">NCTC10181_00868</name>
</gene>
<dbReference type="EMBL" id="LR215036">
    <property type="protein sequence ID" value="VEU74994.1"/>
    <property type="molecule type" value="Genomic_DNA"/>
</dbReference>
<dbReference type="Proteomes" id="UP000290985">
    <property type="component" value="Chromosome"/>
</dbReference>
<keyword evidence="10 11" id="KW-0238">DNA-binding</keyword>
<keyword evidence="6 11" id="KW-0680">Restriction system</keyword>
<keyword evidence="4" id="KW-0540">Nuclease</keyword>
<dbReference type="AlphaFoldDB" id="A0A449B381"/>
<comment type="similarity">
    <text evidence="2 11">Belongs to the HsdR family.</text>
</comment>
<evidence type="ECO:0000256" key="5">
    <source>
        <dbReference type="ARBA" id="ARBA00022741"/>
    </source>
</evidence>
<keyword evidence="9 11" id="KW-0067">ATP-binding</keyword>
<feature type="domain" description="Helicase ATP-binding" evidence="12">
    <location>
        <begin position="279"/>
        <end position="456"/>
    </location>
</feature>
<dbReference type="InterPro" id="IPR007409">
    <property type="entry name" value="Restrct_endonuc_type1_HsdR_N"/>
</dbReference>
<dbReference type="Pfam" id="PF18766">
    <property type="entry name" value="SWI2_SNF2"/>
    <property type="match status" value="1"/>
</dbReference>
<dbReference type="GO" id="GO:0009035">
    <property type="term" value="F:type I site-specific deoxyribonuclease activity"/>
    <property type="evidence" value="ECO:0007669"/>
    <property type="project" value="UniProtKB-EC"/>
</dbReference>
<accession>A0A449B381</accession>
<dbReference type="Pfam" id="PF04313">
    <property type="entry name" value="HSDR_N"/>
    <property type="match status" value="1"/>
</dbReference>